<reference evidence="2 3" key="1">
    <citation type="submission" date="2015-01" db="EMBL/GenBank/DDBJ databases">
        <title>The Genome Sequence of Exophiala xenobiotica CBS118157.</title>
        <authorList>
            <consortium name="The Broad Institute Genomics Platform"/>
            <person name="Cuomo C."/>
            <person name="de Hoog S."/>
            <person name="Gorbushina A."/>
            <person name="Stielow B."/>
            <person name="Teixiera M."/>
            <person name="Abouelleil A."/>
            <person name="Chapman S.B."/>
            <person name="Priest M."/>
            <person name="Young S.K."/>
            <person name="Wortman J."/>
            <person name="Nusbaum C."/>
            <person name="Birren B."/>
        </authorList>
    </citation>
    <scope>NUCLEOTIDE SEQUENCE [LARGE SCALE GENOMIC DNA]</scope>
    <source>
        <strain evidence="2 3">CBS 118157</strain>
    </source>
</reference>
<dbReference type="HOGENOM" id="CLU_860621_0_0_1"/>
<dbReference type="RefSeq" id="XP_013312792.1">
    <property type="nucleotide sequence ID" value="XM_013457338.1"/>
</dbReference>
<evidence type="ECO:0000313" key="3">
    <source>
        <dbReference type="Proteomes" id="UP000054342"/>
    </source>
</evidence>
<proteinExistence type="predicted"/>
<dbReference type="STRING" id="348802.A0A0D2EA18"/>
<organism evidence="2 3">
    <name type="scientific">Exophiala xenobiotica</name>
    <dbReference type="NCBI Taxonomy" id="348802"/>
    <lineage>
        <taxon>Eukaryota</taxon>
        <taxon>Fungi</taxon>
        <taxon>Dikarya</taxon>
        <taxon>Ascomycota</taxon>
        <taxon>Pezizomycotina</taxon>
        <taxon>Eurotiomycetes</taxon>
        <taxon>Chaetothyriomycetidae</taxon>
        <taxon>Chaetothyriales</taxon>
        <taxon>Herpotrichiellaceae</taxon>
        <taxon>Exophiala</taxon>
    </lineage>
</organism>
<dbReference type="Proteomes" id="UP000054342">
    <property type="component" value="Unassembled WGS sequence"/>
</dbReference>
<accession>A0A0D2EA18</accession>
<protein>
    <submittedName>
        <fullName evidence="2">Uncharacterized protein</fullName>
    </submittedName>
</protein>
<dbReference type="AlphaFoldDB" id="A0A0D2EA18"/>
<evidence type="ECO:0000256" key="1">
    <source>
        <dbReference type="SAM" id="MobiDB-lite"/>
    </source>
</evidence>
<feature type="region of interest" description="Disordered" evidence="1">
    <location>
        <begin position="1"/>
        <end position="37"/>
    </location>
</feature>
<dbReference type="GeneID" id="25329777"/>
<feature type="compositionally biased region" description="Polar residues" evidence="1">
    <location>
        <begin position="13"/>
        <end position="34"/>
    </location>
</feature>
<feature type="region of interest" description="Disordered" evidence="1">
    <location>
        <begin position="204"/>
        <end position="230"/>
    </location>
</feature>
<evidence type="ECO:0000313" key="2">
    <source>
        <dbReference type="EMBL" id="KIW52208.1"/>
    </source>
</evidence>
<dbReference type="EMBL" id="KN847321">
    <property type="protein sequence ID" value="KIW52208.1"/>
    <property type="molecule type" value="Genomic_DNA"/>
</dbReference>
<keyword evidence="3" id="KW-1185">Reference proteome</keyword>
<name>A0A0D2EA18_9EURO</name>
<feature type="compositionally biased region" description="Polar residues" evidence="1">
    <location>
        <begin position="207"/>
        <end position="224"/>
    </location>
</feature>
<dbReference type="OrthoDB" id="4120700at2759"/>
<gene>
    <name evidence="2" type="ORF">PV05_07869</name>
</gene>
<sequence length="292" mass="30965">MPSEKHETPFKGGQTNSGSNKDSIAQVGSPSGVTKTKMLHIGEIRHVGQVSGYDQHPLPFHAPNPFLRQANPCVTQSNSAQGDSSGNGGFMKIYGTETVTRRHGVQTFMKPEDFLKLSDDGRRALVTAGRADNQNGVHTPPPPPPVLLQIPPPPPPPPTIRFPPPAPAPTIHVAPAPPPTLAHIPPLPPPPTHKVGFVSLEGKHTAAPSQAPTLTPSDSISNRSARTKPATVKATLAKAASAIKHAKGDKRCQLCREPSQAPEIDGVRICSGCVQSHRYLALQSSAKRKSSR</sequence>